<dbReference type="Proteomes" id="UP001320706">
    <property type="component" value="Unassembled WGS sequence"/>
</dbReference>
<dbReference type="EMBL" id="JAMKPW020000005">
    <property type="protein sequence ID" value="KAK8217614.1"/>
    <property type="molecule type" value="Genomic_DNA"/>
</dbReference>
<proteinExistence type="predicted"/>
<keyword evidence="2" id="KW-1185">Reference proteome</keyword>
<sequence length="234" mass="26124">MVADALIYHPAVTHYNKFVATTTGRDKALRTVQYFSRFLAWYLYRTNHSQSSVATFSALKSNLGIVRKAMRIGKFVEHFKAAATAADAKALDPIVRWTTVGRQLGYAFYMSFDTFSYLDAAGVKPNATMKRLAKEAYRAWMTGLLFSLVQGVYGLYRIRGQKREIQATDAEKAVEVKKLEREQYAARVQLFSDLCDLSIPTSALGYVKLDDGLVGLLGTVSSLLGVYSQWAKTA</sequence>
<gene>
    <name evidence="1" type="primary">PEX11</name>
    <name evidence="1" type="ORF">M8818_001373</name>
</gene>
<protein>
    <submittedName>
        <fullName evidence="1">Peroxisomal membrane protein PMP27</fullName>
    </submittedName>
</protein>
<evidence type="ECO:0000313" key="1">
    <source>
        <dbReference type="EMBL" id="KAK8217614.1"/>
    </source>
</evidence>
<reference evidence="1" key="1">
    <citation type="submission" date="2024-02" db="EMBL/GenBank/DDBJ databases">
        <title>Metagenome Assembled Genome of Zalaria obscura JY119.</title>
        <authorList>
            <person name="Vighnesh L."/>
            <person name="Jagadeeshwari U."/>
            <person name="Venkata Ramana C."/>
            <person name="Sasikala C."/>
        </authorList>
    </citation>
    <scope>NUCLEOTIDE SEQUENCE</scope>
    <source>
        <strain evidence="1">JY119</strain>
    </source>
</reference>
<organism evidence="1 2">
    <name type="scientific">Zalaria obscura</name>
    <dbReference type="NCBI Taxonomy" id="2024903"/>
    <lineage>
        <taxon>Eukaryota</taxon>
        <taxon>Fungi</taxon>
        <taxon>Dikarya</taxon>
        <taxon>Ascomycota</taxon>
        <taxon>Pezizomycotina</taxon>
        <taxon>Dothideomycetes</taxon>
        <taxon>Dothideomycetidae</taxon>
        <taxon>Dothideales</taxon>
        <taxon>Zalariaceae</taxon>
        <taxon>Zalaria</taxon>
    </lineage>
</organism>
<accession>A0ACC3SLH5</accession>
<name>A0ACC3SLH5_9PEZI</name>
<comment type="caution">
    <text evidence="1">The sequence shown here is derived from an EMBL/GenBank/DDBJ whole genome shotgun (WGS) entry which is preliminary data.</text>
</comment>
<evidence type="ECO:0000313" key="2">
    <source>
        <dbReference type="Proteomes" id="UP001320706"/>
    </source>
</evidence>